<dbReference type="EMBL" id="ADVG01000004">
    <property type="protein sequence ID" value="EFH81119.1"/>
    <property type="molecule type" value="Genomic_DNA"/>
</dbReference>
<keyword evidence="3" id="KW-1185">Reference proteome</keyword>
<dbReference type="InParanoid" id="D6U3B5"/>
<gene>
    <name evidence="2" type="ORF">Krac_1809</name>
</gene>
<protein>
    <submittedName>
        <fullName evidence="2">Uncharacterized protein</fullName>
    </submittedName>
</protein>
<keyword evidence="1" id="KW-0812">Transmembrane</keyword>
<evidence type="ECO:0000256" key="1">
    <source>
        <dbReference type="SAM" id="Phobius"/>
    </source>
</evidence>
<evidence type="ECO:0000313" key="3">
    <source>
        <dbReference type="Proteomes" id="UP000004508"/>
    </source>
</evidence>
<comment type="caution">
    <text evidence="2">The sequence shown here is derived from an EMBL/GenBank/DDBJ whole genome shotgun (WGS) entry which is preliminary data.</text>
</comment>
<dbReference type="Proteomes" id="UP000004508">
    <property type="component" value="Unassembled WGS sequence"/>
</dbReference>
<organism evidence="2 3">
    <name type="scientific">Ktedonobacter racemifer DSM 44963</name>
    <dbReference type="NCBI Taxonomy" id="485913"/>
    <lineage>
        <taxon>Bacteria</taxon>
        <taxon>Bacillati</taxon>
        <taxon>Chloroflexota</taxon>
        <taxon>Ktedonobacteria</taxon>
        <taxon>Ktedonobacterales</taxon>
        <taxon>Ktedonobacteraceae</taxon>
        <taxon>Ktedonobacter</taxon>
    </lineage>
</organism>
<proteinExistence type="predicted"/>
<accession>D6U3B5</accession>
<name>D6U3B5_KTERA</name>
<keyword evidence="1" id="KW-0472">Membrane</keyword>
<reference evidence="2 3" key="1">
    <citation type="journal article" date="2011" name="Stand. Genomic Sci.">
        <title>Non-contiguous finished genome sequence and contextual data of the filamentous soil bacterium Ktedonobacter racemifer type strain (SOSP1-21).</title>
        <authorList>
            <person name="Chang Y.J."/>
            <person name="Land M."/>
            <person name="Hauser L."/>
            <person name="Chertkov O."/>
            <person name="Del Rio T.G."/>
            <person name="Nolan M."/>
            <person name="Copeland A."/>
            <person name="Tice H."/>
            <person name="Cheng J.F."/>
            <person name="Lucas S."/>
            <person name="Han C."/>
            <person name="Goodwin L."/>
            <person name="Pitluck S."/>
            <person name="Ivanova N."/>
            <person name="Ovchinikova G."/>
            <person name="Pati A."/>
            <person name="Chen A."/>
            <person name="Palaniappan K."/>
            <person name="Mavromatis K."/>
            <person name="Liolios K."/>
            <person name="Brettin T."/>
            <person name="Fiebig A."/>
            <person name="Rohde M."/>
            <person name="Abt B."/>
            <person name="Goker M."/>
            <person name="Detter J.C."/>
            <person name="Woyke T."/>
            <person name="Bristow J."/>
            <person name="Eisen J.A."/>
            <person name="Markowitz V."/>
            <person name="Hugenholtz P."/>
            <person name="Kyrpides N.C."/>
            <person name="Klenk H.P."/>
            <person name="Lapidus A."/>
        </authorList>
    </citation>
    <scope>NUCLEOTIDE SEQUENCE [LARGE SCALE GENOMIC DNA]</scope>
    <source>
        <strain evidence="3">DSM 44963</strain>
    </source>
</reference>
<dbReference type="STRING" id="485913.Krac_1809"/>
<dbReference type="AlphaFoldDB" id="D6U3B5"/>
<keyword evidence="1" id="KW-1133">Transmembrane helix</keyword>
<feature type="transmembrane region" description="Helical" evidence="1">
    <location>
        <begin position="24"/>
        <end position="47"/>
    </location>
</feature>
<sequence length="185" mass="21403">MMILCDGYLYKMDTHGSSLTLSNWPFWLIGTSIALILGYQCILRCIIRPWQLARRCRYTVGKVVEVRRFPPRASGTISAIEFQTHSMPSLTVRITKRGELHGKYDICYDFCHPFTNYKLNTASFRRDSAYRHIVCGVFFHPPVTCNTNADHLQCLHFLACVLTTTREAEAKKGDRKPKRKAKRRI</sequence>
<evidence type="ECO:0000313" key="2">
    <source>
        <dbReference type="EMBL" id="EFH81119.1"/>
    </source>
</evidence>